<evidence type="ECO:0000256" key="3">
    <source>
        <dbReference type="ARBA" id="ARBA00005682"/>
    </source>
</evidence>
<feature type="region of interest" description="Disordered" evidence="14">
    <location>
        <begin position="552"/>
        <end position="593"/>
    </location>
</feature>
<evidence type="ECO:0000313" key="17">
    <source>
        <dbReference type="Proteomes" id="UP000597762"/>
    </source>
</evidence>
<keyword evidence="10" id="KW-0238">DNA-binding</keyword>
<feature type="region of interest" description="Disordered" evidence="14">
    <location>
        <begin position="162"/>
        <end position="255"/>
    </location>
</feature>
<dbReference type="PANTHER" id="PTHR23235">
    <property type="entry name" value="KRUEPPEL-LIKE TRANSCRIPTION FACTOR"/>
    <property type="match status" value="1"/>
</dbReference>
<evidence type="ECO:0000256" key="2">
    <source>
        <dbReference type="ARBA" id="ARBA00004496"/>
    </source>
</evidence>
<dbReference type="InterPro" id="IPR013087">
    <property type="entry name" value="Znf_C2H2_type"/>
</dbReference>
<comment type="similarity">
    <text evidence="3">Belongs to the EGR C2H2-type zinc-finger protein family.</text>
</comment>
<feature type="compositionally biased region" description="Polar residues" evidence="14">
    <location>
        <begin position="434"/>
        <end position="445"/>
    </location>
</feature>
<feature type="domain" description="C2H2-type" evidence="15">
    <location>
        <begin position="504"/>
        <end position="531"/>
    </location>
</feature>
<dbReference type="SMART" id="SM00355">
    <property type="entry name" value="ZnF_C2H2"/>
    <property type="match status" value="3"/>
</dbReference>
<dbReference type="InterPro" id="IPR036236">
    <property type="entry name" value="Znf_C2H2_sf"/>
</dbReference>
<accession>A0A812CV45</accession>
<evidence type="ECO:0000256" key="1">
    <source>
        <dbReference type="ARBA" id="ARBA00004123"/>
    </source>
</evidence>
<evidence type="ECO:0000256" key="12">
    <source>
        <dbReference type="ARBA" id="ARBA00023242"/>
    </source>
</evidence>
<feature type="compositionally biased region" description="Basic residues" evidence="14">
    <location>
        <begin position="552"/>
        <end position="561"/>
    </location>
</feature>
<evidence type="ECO:0000256" key="5">
    <source>
        <dbReference type="ARBA" id="ARBA00022723"/>
    </source>
</evidence>
<feature type="domain" description="C2H2-type" evidence="15">
    <location>
        <begin position="474"/>
        <end position="503"/>
    </location>
</feature>
<dbReference type="GO" id="GO:0005634">
    <property type="term" value="C:nucleus"/>
    <property type="evidence" value="ECO:0007669"/>
    <property type="project" value="UniProtKB-SubCell"/>
</dbReference>
<dbReference type="AlphaFoldDB" id="A0A812CV45"/>
<keyword evidence="8" id="KW-0862">Zinc</keyword>
<dbReference type="Gene3D" id="3.30.160.60">
    <property type="entry name" value="Classic Zinc Finger"/>
    <property type="match status" value="3"/>
</dbReference>
<feature type="compositionally biased region" description="Polar residues" evidence="14">
    <location>
        <begin position="212"/>
        <end position="226"/>
    </location>
</feature>
<keyword evidence="7 13" id="KW-0863">Zinc-finger</keyword>
<keyword evidence="4" id="KW-0963">Cytoplasm</keyword>
<reference evidence="16" key="1">
    <citation type="submission" date="2021-01" db="EMBL/GenBank/DDBJ databases">
        <authorList>
            <person name="Li R."/>
            <person name="Bekaert M."/>
        </authorList>
    </citation>
    <scope>NUCLEOTIDE SEQUENCE</scope>
    <source>
        <strain evidence="16">Farmed</strain>
    </source>
</reference>
<evidence type="ECO:0000259" key="15">
    <source>
        <dbReference type="PROSITE" id="PS50157"/>
    </source>
</evidence>
<dbReference type="GO" id="GO:0005737">
    <property type="term" value="C:cytoplasm"/>
    <property type="evidence" value="ECO:0007669"/>
    <property type="project" value="UniProtKB-SubCell"/>
</dbReference>
<evidence type="ECO:0000256" key="13">
    <source>
        <dbReference type="PROSITE-ProRule" id="PRU00042"/>
    </source>
</evidence>
<feature type="compositionally biased region" description="Low complexity" evidence="14">
    <location>
        <begin position="565"/>
        <end position="593"/>
    </location>
</feature>
<keyword evidence="6" id="KW-0677">Repeat</keyword>
<dbReference type="GO" id="GO:0000978">
    <property type="term" value="F:RNA polymerase II cis-regulatory region sequence-specific DNA binding"/>
    <property type="evidence" value="ECO:0007669"/>
    <property type="project" value="TreeGrafter"/>
</dbReference>
<dbReference type="Pfam" id="PF00096">
    <property type="entry name" value="zf-C2H2"/>
    <property type="match status" value="2"/>
</dbReference>
<proteinExistence type="inferred from homology"/>
<dbReference type="EMBL" id="CAHIKZ030002090">
    <property type="protein sequence ID" value="CAE1280833.1"/>
    <property type="molecule type" value="Genomic_DNA"/>
</dbReference>
<keyword evidence="17" id="KW-1185">Reference proteome</keyword>
<gene>
    <name evidence="16" type="ORF">SPHA_42619</name>
</gene>
<dbReference type="PROSITE" id="PS50157">
    <property type="entry name" value="ZINC_FINGER_C2H2_2"/>
    <property type="match status" value="3"/>
</dbReference>
<dbReference type="PANTHER" id="PTHR23235:SF60">
    <property type="entry name" value="STRIPE, ISOFORM D"/>
    <property type="match status" value="1"/>
</dbReference>
<comment type="caution">
    <text evidence="16">The sequence shown here is derived from an EMBL/GenBank/DDBJ whole genome shotgun (WGS) entry which is preliminary data.</text>
</comment>
<keyword evidence="5" id="KW-0479">Metal-binding</keyword>
<evidence type="ECO:0000256" key="14">
    <source>
        <dbReference type="SAM" id="MobiDB-lite"/>
    </source>
</evidence>
<evidence type="ECO:0000256" key="8">
    <source>
        <dbReference type="ARBA" id="ARBA00022833"/>
    </source>
</evidence>
<feature type="compositionally biased region" description="Low complexity" evidence="14">
    <location>
        <begin position="418"/>
        <end position="433"/>
    </location>
</feature>
<evidence type="ECO:0000256" key="4">
    <source>
        <dbReference type="ARBA" id="ARBA00022490"/>
    </source>
</evidence>
<keyword evidence="9" id="KW-0805">Transcription regulation</keyword>
<evidence type="ECO:0000256" key="10">
    <source>
        <dbReference type="ARBA" id="ARBA00023125"/>
    </source>
</evidence>
<feature type="compositionally biased region" description="Low complexity" evidence="14">
    <location>
        <begin position="235"/>
        <end position="252"/>
    </location>
</feature>
<dbReference type="FunFam" id="3.30.160.60:FF:000092">
    <property type="entry name" value="Early growth response protein 3"/>
    <property type="match status" value="1"/>
</dbReference>
<evidence type="ECO:0000313" key="16">
    <source>
        <dbReference type="EMBL" id="CAE1280833.1"/>
    </source>
</evidence>
<feature type="compositionally biased region" description="Low complexity" evidence="14">
    <location>
        <begin position="174"/>
        <end position="204"/>
    </location>
</feature>
<dbReference type="GO" id="GO:0008270">
    <property type="term" value="F:zinc ion binding"/>
    <property type="evidence" value="ECO:0007669"/>
    <property type="project" value="UniProtKB-KW"/>
</dbReference>
<dbReference type="PROSITE" id="PS00028">
    <property type="entry name" value="ZINC_FINGER_C2H2_1"/>
    <property type="match status" value="3"/>
</dbReference>
<evidence type="ECO:0000256" key="11">
    <source>
        <dbReference type="ARBA" id="ARBA00023163"/>
    </source>
</evidence>
<dbReference type="GO" id="GO:0000981">
    <property type="term" value="F:DNA-binding transcription factor activity, RNA polymerase II-specific"/>
    <property type="evidence" value="ECO:0007669"/>
    <property type="project" value="TreeGrafter"/>
</dbReference>
<evidence type="ECO:0000256" key="7">
    <source>
        <dbReference type="ARBA" id="ARBA00022771"/>
    </source>
</evidence>
<evidence type="ECO:0000256" key="6">
    <source>
        <dbReference type="ARBA" id="ARBA00022737"/>
    </source>
</evidence>
<dbReference type="SUPFAM" id="SSF57667">
    <property type="entry name" value="beta-beta-alpha zinc fingers"/>
    <property type="match status" value="2"/>
</dbReference>
<comment type="subcellular location">
    <subcellularLocation>
        <location evidence="2">Cytoplasm</location>
    </subcellularLocation>
    <subcellularLocation>
        <location evidence="1">Nucleus</location>
    </subcellularLocation>
</comment>
<feature type="domain" description="C2H2-type" evidence="15">
    <location>
        <begin position="532"/>
        <end position="559"/>
    </location>
</feature>
<name>A0A812CV45_ACAPH</name>
<feature type="compositionally biased region" description="Polar residues" evidence="14">
    <location>
        <begin position="162"/>
        <end position="173"/>
    </location>
</feature>
<evidence type="ECO:0000256" key="9">
    <source>
        <dbReference type="ARBA" id="ARBA00023015"/>
    </source>
</evidence>
<dbReference type="OrthoDB" id="8197458at2759"/>
<sequence length="618" mass="66849">MIMEGLDTLTQVALAEQLSFDNYHQIPSNLNNIGRIPNETTDESLNTPVTTSSETTFFGSDTCDPVPITATANIEASITIPEKSCVDGMQSNKMPISNPAGYTAMIRYKGTLVTKAVTPTSSSQDTSCTIQPCFFTPFLSSLFNTTSGSATQVQGQLSVNKLGSLSNDSTDLNQQQHQPQTQHQSQPPSQQPHQQQQQQPQQQQCNPPLPSYTPTSENSRTSSPIHSVSVEMHDTSSYSSPLPPTSSSQTTPEPQISLASTVVPEDSNHSHSMPSNPPPYAAVMYDIPNFPLKQPPAYLSCSHQSSLGPFQPPSTSSSVTQTLLGTSDDIGYSKSLNLNLPDFPALQVAPTVQSAMFPAQGIKTEPSTNLDSGFSQLQGIMPLELPTTIAPVTVSTNITKTSSSSTSPMLPLLNSPYPQQQQPQQQQPQQQQQCSSGSNTIASTGGNTGLKLYPVKPRKYPNRPSKVPPHERPYACPAENCDRRFSRSDELTRHMRIHTGQKPFQCPICTRSFSRSDHLTTHVRTHTGEKPFSCDICGRKFARSDEKKRHFKVHLKQKSKKEAKALASASSGGSSTNNNNNTTTTTSLPQTSTLSPVTLAEALTLSGTQMPIVTTAGL</sequence>
<organism evidence="16 17">
    <name type="scientific">Acanthosepion pharaonis</name>
    <name type="common">Pharaoh cuttlefish</name>
    <name type="synonym">Sepia pharaonis</name>
    <dbReference type="NCBI Taxonomy" id="158019"/>
    <lineage>
        <taxon>Eukaryota</taxon>
        <taxon>Metazoa</taxon>
        <taxon>Spiralia</taxon>
        <taxon>Lophotrochozoa</taxon>
        <taxon>Mollusca</taxon>
        <taxon>Cephalopoda</taxon>
        <taxon>Coleoidea</taxon>
        <taxon>Decapodiformes</taxon>
        <taxon>Sepiida</taxon>
        <taxon>Sepiina</taxon>
        <taxon>Sepiidae</taxon>
        <taxon>Acanthosepion</taxon>
    </lineage>
</organism>
<keyword evidence="12" id="KW-0539">Nucleus</keyword>
<feature type="region of interest" description="Disordered" evidence="14">
    <location>
        <begin position="399"/>
        <end position="474"/>
    </location>
</feature>
<keyword evidence="11" id="KW-0804">Transcription</keyword>
<protein>
    <submittedName>
        <fullName evidence="16">EGR1</fullName>
    </submittedName>
</protein>
<dbReference type="Proteomes" id="UP000597762">
    <property type="component" value="Unassembled WGS sequence"/>
</dbReference>